<dbReference type="EMBL" id="MU853276">
    <property type="protein sequence ID" value="KAK4118242.1"/>
    <property type="molecule type" value="Genomic_DNA"/>
</dbReference>
<dbReference type="Proteomes" id="UP001302602">
    <property type="component" value="Unassembled WGS sequence"/>
</dbReference>
<name>A0AAN6TPI7_9PEZI</name>
<organism evidence="1 2">
    <name type="scientific">Parathielavia appendiculata</name>
    <dbReference type="NCBI Taxonomy" id="2587402"/>
    <lineage>
        <taxon>Eukaryota</taxon>
        <taxon>Fungi</taxon>
        <taxon>Dikarya</taxon>
        <taxon>Ascomycota</taxon>
        <taxon>Pezizomycotina</taxon>
        <taxon>Sordariomycetes</taxon>
        <taxon>Sordariomycetidae</taxon>
        <taxon>Sordariales</taxon>
        <taxon>Chaetomiaceae</taxon>
        <taxon>Parathielavia</taxon>
    </lineage>
</organism>
<accession>A0AAN6TPI7</accession>
<evidence type="ECO:0000313" key="2">
    <source>
        <dbReference type="Proteomes" id="UP001302602"/>
    </source>
</evidence>
<dbReference type="GeneID" id="87833536"/>
<reference evidence="1" key="1">
    <citation type="journal article" date="2023" name="Mol. Phylogenet. Evol.">
        <title>Genome-scale phylogeny and comparative genomics of the fungal order Sordariales.</title>
        <authorList>
            <person name="Hensen N."/>
            <person name="Bonometti L."/>
            <person name="Westerberg I."/>
            <person name="Brannstrom I.O."/>
            <person name="Guillou S."/>
            <person name="Cros-Aarteil S."/>
            <person name="Calhoun S."/>
            <person name="Haridas S."/>
            <person name="Kuo A."/>
            <person name="Mondo S."/>
            <person name="Pangilinan J."/>
            <person name="Riley R."/>
            <person name="LaButti K."/>
            <person name="Andreopoulos B."/>
            <person name="Lipzen A."/>
            <person name="Chen C."/>
            <person name="Yan M."/>
            <person name="Daum C."/>
            <person name="Ng V."/>
            <person name="Clum A."/>
            <person name="Steindorff A."/>
            <person name="Ohm R.A."/>
            <person name="Martin F."/>
            <person name="Silar P."/>
            <person name="Natvig D.O."/>
            <person name="Lalanne C."/>
            <person name="Gautier V."/>
            <person name="Ament-Velasquez S.L."/>
            <person name="Kruys A."/>
            <person name="Hutchinson M.I."/>
            <person name="Powell A.J."/>
            <person name="Barry K."/>
            <person name="Miller A.N."/>
            <person name="Grigoriev I.V."/>
            <person name="Debuchy R."/>
            <person name="Gladieux P."/>
            <person name="Hiltunen Thoren M."/>
            <person name="Johannesson H."/>
        </authorList>
    </citation>
    <scope>NUCLEOTIDE SEQUENCE</scope>
    <source>
        <strain evidence="1">CBS 731.68</strain>
    </source>
</reference>
<sequence>MTTLCVSSQRYVASAVYNSGALSLASSTDDVPRNSVMIRLLDTCIRVLKDAGTNKLFINGMKGEMTVSRN</sequence>
<dbReference type="AlphaFoldDB" id="A0AAN6TPI7"/>
<keyword evidence="2" id="KW-1185">Reference proteome</keyword>
<evidence type="ECO:0000313" key="1">
    <source>
        <dbReference type="EMBL" id="KAK4118242.1"/>
    </source>
</evidence>
<reference evidence="1" key="2">
    <citation type="submission" date="2023-05" db="EMBL/GenBank/DDBJ databases">
        <authorList>
            <consortium name="Lawrence Berkeley National Laboratory"/>
            <person name="Steindorff A."/>
            <person name="Hensen N."/>
            <person name="Bonometti L."/>
            <person name="Westerberg I."/>
            <person name="Brannstrom I.O."/>
            <person name="Guillou S."/>
            <person name="Cros-Aarteil S."/>
            <person name="Calhoun S."/>
            <person name="Haridas S."/>
            <person name="Kuo A."/>
            <person name="Mondo S."/>
            <person name="Pangilinan J."/>
            <person name="Riley R."/>
            <person name="Labutti K."/>
            <person name="Andreopoulos B."/>
            <person name="Lipzen A."/>
            <person name="Chen C."/>
            <person name="Yanf M."/>
            <person name="Daum C."/>
            <person name="Ng V."/>
            <person name="Clum A."/>
            <person name="Ohm R."/>
            <person name="Martin F."/>
            <person name="Silar P."/>
            <person name="Natvig D."/>
            <person name="Lalanne C."/>
            <person name="Gautier V."/>
            <person name="Ament-Velasquez S.L."/>
            <person name="Kruys A."/>
            <person name="Hutchinson M.I."/>
            <person name="Powell A.J."/>
            <person name="Barry K."/>
            <person name="Miller A.N."/>
            <person name="Grigoriev I.V."/>
            <person name="Debuchy R."/>
            <person name="Gladieux P."/>
            <person name="Thoren M.H."/>
            <person name="Johannesson H."/>
        </authorList>
    </citation>
    <scope>NUCLEOTIDE SEQUENCE</scope>
    <source>
        <strain evidence="1">CBS 731.68</strain>
    </source>
</reference>
<proteinExistence type="predicted"/>
<comment type="caution">
    <text evidence="1">The sequence shown here is derived from an EMBL/GenBank/DDBJ whole genome shotgun (WGS) entry which is preliminary data.</text>
</comment>
<dbReference type="RefSeq" id="XP_062642015.1">
    <property type="nucleotide sequence ID" value="XM_062796768.1"/>
</dbReference>
<protein>
    <submittedName>
        <fullName evidence="1">Uncharacterized protein</fullName>
    </submittedName>
</protein>
<gene>
    <name evidence="1" type="ORF">N657DRAFT_685375</name>
</gene>